<dbReference type="PANTHER" id="PTHR36221:SF1">
    <property type="entry name" value="DUF742 DOMAIN-CONTAINING PROTEIN"/>
    <property type="match status" value="1"/>
</dbReference>
<dbReference type="RefSeq" id="WP_090516845.1">
    <property type="nucleotide sequence ID" value="NZ_CWKH01000002.1"/>
</dbReference>
<protein>
    <submittedName>
        <fullName evidence="2">Peroxiredoxin</fullName>
    </submittedName>
</protein>
<feature type="compositionally biased region" description="Basic and acidic residues" evidence="1">
    <location>
        <begin position="1"/>
        <end position="10"/>
    </location>
</feature>
<keyword evidence="3" id="KW-1185">Reference proteome</keyword>
<evidence type="ECO:0000313" key="3">
    <source>
        <dbReference type="Proteomes" id="UP000199147"/>
    </source>
</evidence>
<dbReference type="PANTHER" id="PTHR36221">
    <property type="entry name" value="DUF742 DOMAIN-CONTAINING PROTEIN"/>
    <property type="match status" value="1"/>
</dbReference>
<dbReference type="Proteomes" id="UP000199147">
    <property type="component" value="Unassembled WGS sequence"/>
</dbReference>
<dbReference type="Pfam" id="PF05331">
    <property type="entry name" value="DUF742"/>
    <property type="match status" value="1"/>
</dbReference>
<dbReference type="InterPro" id="IPR007995">
    <property type="entry name" value="DUF742"/>
</dbReference>
<dbReference type="AlphaFoldDB" id="A0A0H5RT33"/>
<evidence type="ECO:0000256" key="1">
    <source>
        <dbReference type="SAM" id="MobiDB-lite"/>
    </source>
</evidence>
<feature type="region of interest" description="Disordered" evidence="1">
    <location>
        <begin position="1"/>
        <end position="23"/>
    </location>
</feature>
<dbReference type="EMBL" id="CWKH01000002">
    <property type="protein sequence ID" value="CRZ17315.1"/>
    <property type="molecule type" value="Genomic_DNA"/>
</dbReference>
<proteinExistence type="predicted"/>
<name>A0A0H5RT33_9MYCO</name>
<dbReference type="OrthoDB" id="3296462at2"/>
<evidence type="ECO:0000313" key="2">
    <source>
        <dbReference type="EMBL" id="CRZ17315.1"/>
    </source>
</evidence>
<dbReference type="STRING" id="146018.BN2156_04200"/>
<organism evidence="2 3">
    <name type="scientific">Mycolicibacterium neworleansense</name>
    <dbReference type="NCBI Taxonomy" id="146018"/>
    <lineage>
        <taxon>Bacteria</taxon>
        <taxon>Bacillati</taxon>
        <taxon>Actinomycetota</taxon>
        <taxon>Actinomycetes</taxon>
        <taxon>Mycobacteriales</taxon>
        <taxon>Mycobacteriaceae</taxon>
        <taxon>Mycolicibacterium</taxon>
    </lineage>
</organism>
<gene>
    <name evidence="2" type="ORF">BN2156_04200</name>
</gene>
<reference evidence="3" key="1">
    <citation type="submission" date="2015-07" db="EMBL/GenBank/DDBJ databases">
        <authorList>
            <person name="Urmite Genomes"/>
        </authorList>
    </citation>
    <scope>NUCLEOTIDE SEQUENCE [LARGE SCALE GENOMIC DNA]</scope>
    <source>
        <strain evidence="3">type strain: ATCC 49404</strain>
    </source>
</reference>
<accession>A0A0H5RT33</accession>
<sequence>MTLSMDKPEQPRSASRARPYTLTGGRTRARVEVPIEAPVEALLSSGELDCAPGDIPAVIVRLCDTRPSIAEISAYAGLPIGVTRVLVSDLVDSGHLRVHATLTDRSTVAERRLLIERTLSGLRAL</sequence>